<proteinExistence type="predicted"/>
<dbReference type="EMBL" id="GBRH01189233">
    <property type="protein sequence ID" value="JAE08663.1"/>
    <property type="molecule type" value="Transcribed_RNA"/>
</dbReference>
<reference evidence="1" key="1">
    <citation type="submission" date="2014-09" db="EMBL/GenBank/DDBJ databases">
        <authorList>
            <person name="Magalhaes I.L.F."/>
            <person name="Oliveira U."/>
            <person name="Santos F.R."/>
            <person name="Vidigal T.H.D.A."/>
            <person name="Brescovit A.D."/>
            <person name="Santos A.J."/>
        </authorList>
    </citation>
    <scope>NUCLEOTIDE SEQUENCE</scope>
    <source>
        <tissue evidence="1">Shoot tissue taken approximately 20 cm above the soil surface</tissue>
    </source>
</reference>
<organism evidence="1">
    <name type="scientific">Arundo donax</name>
    <name type="common">Giant reed</name>
    <name type="synonym">Donax arundinaceus</name>
    <dbReference type="NCBI Taxonomy" id="35708"/>
    <lineage>
        <taxon>Eukaryota</taxon>
        <taxon>Viridiplantae</taxon>
        <taxon>Streptophyta</taxon>
        <taxon>Embryophyta</taxon>
        <taxon>Tracheophyta</taxon>
        <taxon>Spermatophyta</taxon>
        <taxon>Magnoliopsida</taxon>
        <taxon>Liliopsida</taxon>
        <taxon>Poales</taxon>
        <taxon>Poaceae</taxon>
        <taxon>PACMAD clade</taxon>
        <taxon>Arundinoideae</taxon>
        <taxon>Arundineae</taxon>
        <taxon>Arundo</taxon>
    </lineage>
</organism>
<dbReference type="AlphaFoldDB" id="A0A0A9FK78"/>
<sequence length="61" mass="6390">MLTSSSCALCGSFVEDFNTGAVFCVTASANATCRSISSSNCLCNFLTSCSSCDLYCRILPL</sequence>
<reference evidence="1" key="2">
    <citation type="journal article" date="2015" name="Data Brief">
        <title>Shoot transcriptome of the giant reed, Arundo donax.</title>
        <authorList>
            <person name="Barrero R.A."/>
            <person name="Guerrero F.D."/>
            <person name="Moolhuijzen P."/>
            <person name="Goolsby J.A."/>
            <person name="Tidwell J."/>
            <person name="Bellgard S.E."/>
            <person name="Bellgard M.I."/>
        </authorList>
    </citation>
    <scope>NUCLEOTIDE SEQUENCE</scope>
    <source>
        <tissue evidence="1">Shoot tissue taken approximately 20 cm above the soil surface</tissue>
    </source>
</reference>
<accession>A0A0A9FK78</accession>
<protein>
    <submittedName>
        <fullName evidence="1">Uncharacterized protein</fullName>
    </submittedName>
</protein>
<name>A0A0A9FK78_ARUDO</name>
<evidence type="ECO:0000313" key="1">
    <source>
        <dbReference type="EMBL" id="JAE08663.1"/>
    </source>
</evidence>